<dbReference type="NCBIfam" id="TIGR02937">
    <property type="entry name" value="sigma70-ECF"/>
    <property type="match status" value="1"/>
</dbReference>
<name>W7J217_9PSEU</name>
<dbReference type="GO" id="GO:0016987">
    <property type="term" value="F:sigma factor activity"/>
    <property type="evidence" value="ECO:0007669"/>
    <property type="project" value="UniProtKB-KW"/>
</dbReference>
<dbReference type="Proteomes" id="UP000019277">
    <property type="component" value="Unassembled WGS sequence"/>
</dbReference>
<dbReference type="AlphaFoldDB" id="W7J217"/>
<sequence>MTIEEFVDSRGRALLRFATALTCDPHLAEDIVQEVLLRAQRRWSRIVSVGSPDGYLRKMVVNEYLSLRRRKSFGDLPAGPEVLAGLSPAVEDPDYGEREEMLSRIRALPPKQRAVLALRYYSGLTDAEIAEVLGSRPGTVRSHASRALAALRVDEFAGTPGGAR</sequence>
<dbReference type="Pfam" id="PF04542">
    <property type="entry name" value="Sigma70_r2"/>
    <property type="match status" value="1"/>
</dbReference>
<dbReference type="CDD" id="cd06171">
    <property type="entry name" value="Sigma70_r4"/>
    <property type="match status" value="1"/>
</dbReference>
<evidence type="ECO:0000256" key="1">
    <source>
        <dbReference type="ARBA" id="ARBA00010641"/>
    </source>
</evidence>
<dbReference type="InterPro" id="IPR039425">
    <property type="entry name" value="RNA_pol_sigma-70-like"/>
</dbReference>
<organism evidence="8 9">
    <name type="scientific">Actinokineospora spheciospongiae</name>
    <dbReference type="NCBI Taxonomy" id="909613"/>
    <lineage>
        <taxon>Bacteria</taxon>
        <taxon>Bacillati</taxon>
        <taxon>Actinomycetota</taxon>
        <taxon>Actinomycetes</taxon>
        <taxon>Pseudonocardiales</taxon>
        <taxon>Pseudonocardiaceae</taxon>
        <taxon>Actinokineospora</taxon>
    </lineage>
</organism>
<feature type="domain" description="RNA polymerase sigma factor 70 region 4 type 2" evidence="7">
    <location>
        <begin position="99"/>
        <end position="151"/>
    </location>
</feature>
<keyword evidence="5" id="KW-0804">Transcription</keyword>
<dbReference type="PANTHER" id="PTHR43133:SF50">
    <property type="entry name" value="ECF RNA POLYMERASE SIGMA FACTOR SIGM"/>
    <property type="match status" value="1"/>
</dbReference>
<evidence type="ECO:0000313" key="8">
    <source>
        <dbReference type="EMBL" id="EWC60144.1"/>
    </source>
</evidence>
<evidence type="ECO:0000256" key="5">
    <source>
        <dbReference type="ARBA" id="ARBA00023163"/>
    </source>
</evidence>
<keyword evidence="4" id="KW-0238">DNA-binding</keyword>
<dbReference type="EMBL" id="AYXG01000170">
    <property type="protein sequence ID" value="EWC60144.1"/>
    <property type="molecule type" value="Genomic_DNA"/>
</dbReference>
<reference evidence="8 9" key="1">
    <citation type="journal article" date="2014" name="Genome Announc.">
        <title>Draft Genome Sequence of the Antitrypanosomally Active Sponge-Associated Bacterium Actinokineospora sp. Strain EG49.</title>
        <authorList>
            <person name="Harjes J."/>
            <person name="Ryu T."/>
            <person name="Abdelmohsen U.R."/>
            <person name="Moitinho-Silva L."/>
            <person name="Horn H."/>
            <person name="Ravasi T."/>
            <person name="Hentschel U."/>
        </authorList>
    </citation>
    <scope>NUCLEOTIDE SEQUENCE [LARGE SCALE GENOMIC DNA]</scope>
    <source>
        <strain evidence="8 9">EG49</strain>
    </source>
</reference>
<gene>
    <name evidence="8" type="ORF">UO65_4584</name>
</gene>
<dbReference type="InterPro" id="IPR013325">
    <property type="entry name" value="RNA_pol_sigma_r2"/>
</dbReference>
<dbReference type="Gene3D" id="1.10.1740.10">
    <property type="match status" value="1"/>
</dbReference>
<keyword evidence="3" id="KW-0731">Sigma factor</keyword>
<dbReference type="GO" id="GO:0006352">
    <property type="term" value="P:DNA-templated transcription initiation"/>
    <property type="evidence" value="ECO:0007669"/>
    <property type="project" value="InterPro"/>
</dbReference>
<dbReference type="InterPro" id="IPR036388">
    <property type="entry name" value="WH-like_DNA-bd_sf"/>
</dbReference>
<dbReference type="InterPro" id="IPR013324">
    <property type="entry name" value="RNA_pol_sigma_r3/r4-like"/>
</dbReference>
<dbReference type="eggNOG" id="COG1595">
    <property type="taxonomic scope" value="Bacteria"/>
</dbReference>
<dbReference type="RefSeq" id="WP_035286025.1">
    <property type="nucleotide sequence ID" value="NZ_AYXG01000170.1"/>
</dbReference>
<dbReference type="GO" id="GO:0003677">
    <property type="term" value="F:DNA binding"/>
    <property type="evidence" value="ECO:0007669"/>
    <property type="project" value="UniProtKB-KW"/>
</dbReference>
<evidence type="ECO:0000256" key="2">
    <source>
        <dbReference type="ARBA" id="ARBA00023015"/>
    </source>
</evidence>
<evidence type="ECO:0000259" key="7">
    <source>
        <dbReference type="Pfam" id="PF08281"/>
    </source>
</evidence>
<comment type="caution">
    <text evidence="8">The sequence shown here is derived from an EMBL/GenBank/DDBJ whole genome shotgun (WGS) entry which is preliminary data.</text>
</comment>
<comment type="similarity">
    <text evidence="1">Belongs to the sigma-70 factor family. ECF subfamily.</text>
</comment>
<keyword evidence="2" id="KW-0805">Transcription regulation</keyword>
<protein>
    <submittedName>
        <fullName evidence="8">Putative RNA polymerase sigma factor</fullName>
    </submittedName>
</protein>
<dbReference type="PANTHER" id="PTHR43133">
    <property type="entry name" value="RNA POLYMERASE ECF-TYPE SIGMA FACTO"/>
    <property type="match status" value="1"/>
</dbReference>
<dbReference type="InterPro" id="IPR013249">
    <property type="entry name" value="RNA_pol_sigma70_r4_t2"/>
</dbReference>
<evidence type="ECO:0000256" key="4">
    <source>
        <dbReference type="ARBA" id="ARBA00023125"/>
    </source>
</evidence>
<dbReference type="Pfam" id="PF08281">
    <property type="entry name" value="Sigma70_r4_2"/>
    <property type="match status" value="1"/>
</dbReference>
<dbReference type="STRING" id="909613.UO65_4584"/>
<dbReference type="OrthoDB" id="2046835at2"/>
<dbReference type="SUPFAM" id="SSF88946">
    <property type="entry name" value="Sigma2 domain of RNA polymerase sigma factors"/>
    <property type="match status" value="1"/>
</dbReference>
<accession>W7J217</accession>
<dbReference type="InterPro" id="IPR014284">
    <property type="entry name" value="RNA_pol_sigma-70_dom"/>
</dbReference>
<keyword evidence="9" id="KW-1185">Reference proteome</keyword>
<proteinExistence type="inferred from homology"/>
<feature type="domain" description="RNA polymerase sigma-70 region 2" evidence="6">
    <location>
        <begin position="7"/>
        <end position="72"/>
    </location>
</feature>
<dbReference type="Gene3D" id="1.10.10.10">
    <property type="entry name" value="Winged helix-like DNA-binding domain superfamily/Winged helix DNA-binding domain"/>
    <property type="match status" value="1"/>
</dbReference>
<dbReference type="SUPFAM" id="SSF88659">
    <property type="entry name" value="Sigma3 and sigma4 domains of RNA polymerase sigma factors"/>
    <property type="match status" value="1"/>
</dbReference>
<evidence type="ECO:0000313" key="9">
    <source>
        <dbReference type="Proteomes" id="UP000019277"/>
    </source>
</evidence>
<dbReference type="InterPro" id="IPR007627">
    <property type="entry name" value="RNA_pol_sigma70_r2"/>
</dbReference>
<evidence type="ECO:0000259" key="6">
    <source>
        <dbReference type="Pfam" id="PF04542"/>
    </source>
</evidence>
<evidence type="ECO:0000256" key="3">
    <source>
        <dbReference type="ARBA" id="ARBA00023082"/>
    </source>
</evidence>